<evidence type="ECO:0000313" key="2">
    <source>
        <dbReference type="Proteomes" id="UP001501508"/>
    </source>
</evidence>
<evidence type="ECO:0000313" key="1">
    <source>
        <dbReference type="EMBL" id="GAA4442305.1"/>
    </source>
</evidence>
<evidence type="ECO:0008006" key="3">
    <source>
        <dbReference type="Google" id="ProtNLM"/>
    </source>
</evidence>
<comment type="caution">
    <text evidence="1">The sequence shown here is derived from an EMBL/GenBank/DDBJ whole genome shotgun (WGS) entry which is preliminary data.</text>
</comment>
<protein>
    <recommendedName>
        <fullName evidence="3">DKNYY family protein</fullName>
    </recommendedName>
</protein>
<gene>
    <name evidence="1" type="ORF">GCM10023091_28860</name>
</gene>
<sequence>MSRKALGHHFFIIDNQFILQFDRKVYRKHYPVIDFSSFEIIASNGSGFHYFRDKNHVYIDSYMNTFAVLPGADPDSFQILDFKNGRSTSAEHDYLFDQKLPHRFSEYEHLSGLYQRVGNTIYFNHVGEVAGADPATFEVLHGDKVGNAARDKHHVYFREHIVEEADAETFHFLE</sequence>
<accession>A0ABP8M137</accession>
<name>A0ABP8M137_9BACT</name>
<organism evidence="1 2">
    <name type="scientific">Ravibacter arvi</name>
    <dbReference type="NCBI Taxonomy" id="2051041"/>
    <lineage>
        <taxon>Bacteria</taxon>
        <taxon>Pseudomonadati</taxon>
        <taxon>Bacteroidota</taxon>
        <taxon>Cytophagia</taxon>
        <taxon>Cytophagales</taxon>
        <taxon>Spirosomataceae</taxon>
        <taxon>Ravibacter</taxon>
    </lineage>
</organism>
<dbReference type="InterPro" id="IPR027375">
    <property type="entry name" value="DKNYY"/>
</dbReference>
<reference evidence="2" key="1">
    <citation type="journal article" date="2019" name="Int. J. Syst. Evol. Microbiol.">
        <title>The Global Catalogue of Microorganisms (GCM) 10K type strain sequencing project: providing services to taxonomists for standard genome sequencing and annotation.</title>
        <authorList>
            <consortium name="The Broad Institute Genomics Platform"/>
            <consortium name="The Broad Institute Genome Sequencing Center for Infectious Disease"/>
            <person name="Wu L."/>
            <person name="Ma J."/>
        </authorList>
    </citation>
    <scope>NUCLEOTIDE SEQUENCE [LARGE SCALE GENOMIC DNA]</scope>
    <source>
        <strain evidence="2">JCM 31920</strain>
    </source>
</reference>
<dbReference type="EMBL" id="BAABEY010000026">
    <property type="protein sequence ID" value="GAA4442305.1"/>
    <property type="molecule type" value="Genomic_DNA"/>
</dbReference>
<proteinExistence type="predicted"/>
<dbReference type="Pfam" id="PF13644">
    <property type="entry name" value="DKNYY"/>
    <property type="match status" value="1"/>
</dbReference>
<keyword evidence="2" id="KW-1185">Reference proteome</keyword>
<dbReference type="Proteomes" id="UP001501508">
    <property type="component" value="Unassembled WGS sequence"/>
</dbReference>
<dbReference type="RefSeq" id="WP_345030403.1">
    <property type="nucleotide sequence ID" value="NZ_BAABEY010000026.1"/>
</dbReference>